<sequence length="461" mass="52445">MVEIKNCTVTYAAEPNHKALKEISLTIEDGEFVLLTGESGCGKTTILRLISGLIPYFYDATVEGDIYVEGLNAEKSTIYDLAKMSGTVFQNPRSQFYTCEVKSELVFGCENEGIPEEEINYRLAETVKRFSIEKLLDRGMFELSGGEKQQVACASIDMERTRIILLDEPSANLDYEAVKRLKELISIWKKAGKTIIASEHRIAYLWEMCDRTIIIENGRILRNLDKEEMKKITEEEVRDFGIRSFVEKNPFQMDIHEVTDRDPILDFKNYKFRYKKGDRIFEADDVKIAKGEITALIGRNGAGKTTFLNCLCGIRKCKGDLVINGKPLDWKQRRKRMFMIMQDVSHQLFTESVMEEVLLGMEEEDRDHALAILKKLDLSTVEERHPLSLSGGQMQRVAIASAIAGDHDIILLDEPTSGLDYKHMVDIAEILKELQSMGKTIIVATHDGEFIESCCNRKLII</sequence>
<evidence type="ECO:0000256" key="9">
    <source>
        <dbReference type="ARBA" id="ARBA00023136"/>
    </source>
</evidence>
<evidence type="ECO:0000259" key="11">
    <source>
        <dbReference type="PROSITE" id="PS50893"/>
    </source>
</evidence>
<evidence type="ECO:0000256" key="5">
    <source>
        <dbReference type="ARBA" id="ARBA00022737"/>
    </source>
</evidence>
<feature type="domain" description="ABC transporter" evidence="11">
    <location>
        <begin position="4"/>
        <end position="242"/>
    </location>
</feature>
<dbReference type="InterPro" id="IPR015856">
    <property type="entry name" value="ABC_transpr_CbiO/EcfA_su"/>
</dbReference>
<accession>A0A930DWY5</accession>
<proteinExistence type="inferred from homology"/>
<evidence type="ECO:0000313" key="13">
    <source>
        <dbReference type="Proteomes" id="UP000780721"/>
    </source>
</evidence>
<comment type="similarity">
    <text evidence="2">Belongs to the ABC transporter superfamily.</text>
</comment>
<protein>
    <submittedName>
        <fullName evidence="12">ABC transporter ATP-binding protein</fullName>
    </submittedName>
</protein>
<dbReference type="PROSITE" id="PS00211">
    <property type="entry name" value="ABC_TRANSPORTER_1"/>
    <property type="match status" value="1"/>
</dbReference>
<evidence type="ECO:0000256" key="2">
    <source>
        <dbReference type="ARBA" id="ARBA00005417"/>
    </source>
</evidence>
<evidence type="ECO:0000256" key="4">
    <source>
        <dbReference type="ARBA" id="ARBA00022475"/>
    </source>
</evidence>
<dbReference type="PANTHER" id="PTHR43553:SF23">
    <property type="entry name" value="ABC TRANSPORTER ATP-BINDING COMPONENT"/>
    <property type="match status" value="1"/>
</dbReference>
<keyword evidence="6" id="KW-0547">Nucleotide-binding</keyword>
<dbReference type="EMBL" id="JABZRB010000090">
    <property type="protein sequence ID" value="MBF1305053.1"/>
    <property type="molecule type" value="Genomic_DNA"/>
</dbReference>
<evidence type="ECO:0000256" key="8">
    <source>
        <dbReference type="ARBA" id="ARBA00022967"/>
    </source>
</evidence>
<dbReference type="SUPFAM" id="SSF52540">
    <property type="entry name" value="P-loop containing nucleoside triphosphate hydrolases"/>
    <property type="match status" value="2"/>
</dbReference>
<dbReference type="InterPro" id="IPR003439">
    <property type="entry name" value="ABC_transporter-like_ATP-bd"/>
</dbReference>
<keyword evidence="9" id="KW-0472">Membrane</keyword>
<dbReference type="PANTHER" id="PTHR43553">
    <property type="entry name" value="HEAVY METAL TRANSPORTER"/>
    <property type="match status" value="1"/>
</dbReference>
<name>A0A930DWY5_9FIRM</name>
<keyword evidence="8" id="KW-1278">Translocase</keyword>
<reference evidence="12" key="1">
    <citation type="submission" date="2020-04" db="EMBL/GenBank/DDBJ databases">
        <title>Deep metagenomics examines the oral microbiome during advanced dental caries in children, revealing novel taxa and co-occurrences with host molecules.</title>
        <authorList>
            <person name="Baker J.L."/>
            <person name="Morton J.T."/>
            <person name="Dinis M."/>
            <person name="Alvarez R."/>
            <person name="Tran N.C."/>
            <person name="Knight R."/>
            <person name="Edlund A."/>
        </authorList>
    </citation>
    <scope>NUCLEOTIDE SEQUENCE</scope>
    <source>
        <strain evidence="12">JCVI_48_bin.5</strain>
    </source>
</reference>
<keyword evidence="7 12" id="KW-0067">ATP-binding</keyword>
<dbReference type="GO" id="GO:0043190">
    <property type="term" value="C:ATP-binding cassette (ABC) transporter complex"/>
    <property type="evidence" value="ECO:0007669"/>
    <property type="project" value="TreeGrafter"/>
</dbReference>
<keyword evidence="4" id="KW-1003">Cell membrane</keyword>
<evidence type="ECO:0000256" key="7">
    <source>
        <dbReference type="ARBA" id="ARBA00022840"/>
    </source>
</evidence>
<dbReference type="InterPro" id="IPR027417">
    <property type="entry name" value="P-loop_NTPase"/>
</dbReference>
<dbReference type="InterPro" id="IPR017871">
    <property type="entry name" value="ABC_transporter-like_CS"/>
</dbReference>
<dbReference type="AlphaFoldDB" id="A0A930DWY5"/>
<evidence type="ECO:0000256" key="1">
    <source>
        <dbReference type="ARBA" id="ARBA00004202"/>
    </source>
</evidence>
<dbReference type="InterPro" id="IPR003593">
    <property type="entry name" value="AAA+_ATPase"/>
</dbReference>
<gene>
    <name evidence="12" type="ORF">HXM91_04255</name>
</gene>
<evidence type="ECO:0000313" key="12">
    <source>
        <dbReference type="EMBL" id="MBF1305053.1"/>
    </source>
</evidence>
<dbReference type="Proteomes" id="UP000780721">
    <property type="component" value="Unassembled WGS sequence"/>
</dbReference>
<dbReference type="PROSITE" id="PS50893">
    <property type="entry name" value="ABC_TRANSPORTER_2"/>
    <property type="match status" value="2"/>
</dbReference>
<comment type="function">
    <text evidence="10">Probably part of an ABC transporter complex. Responsible for energy coupling to the transport system.</text>
</comment>
<dbReference type="CDD" id="cd03225">
    <property type="entry name" value="ABC_cobalt_CbiO_domain1"/>
    <property type="match status" value="1"/>
</dbReference>
<comment type="caution">
    <text evidence="12">The sequence shown here is derived from an EMBL/GenBank/DDBJ whole genome shotgun (WGS) entry which is preliminary data.</text>
</comment>
<evidence type="ECO:0000256" key="3">
    <source>
        <dbReference type="ARBA" id="ARBA00022448"/>
    </source>
</evidence>
<dbReference type="InterPro" id="IPR050095">
    <property type="entry name" value="ECF_ABC_transporter_ATP-bd"/>
</dbReference>
<dbReference type="Pfam" id="PF00005">
    <property type="entry name" value="ABC_tran"/>
    <property type="match status" value="2"/>
</dbReference>
<dbReference type="Gene3D" id="3.40.50.300">
    <property type="entry name" value="P-loop containing nucleotide triphosphate hydrolases"/>
    <property type="match status" value="2"/>
</dbReference>
<keyword evidence="5" id="KW-0677">Repeat</keyword>
<dbReference type="GO" id="GO:0042626">
    <property type="term" value="F:ATPase-coupled transmembrane transporter activity"/>
    <property type="evidence" value="ECO:0007669"/>
    <property type="project" value="TreeGrafter"/>
</dbReference>
<keyword evidence="3" id="KW-0813">Transport</keyword>
<feature type="domain" description="ABC transporter" evidence="11">
    <location>
        <begin position="265"/>
        <end position="461"/>
    </location>
</feature>
<dbReference type="GO" id="GO:0005524">
    <property type="term" value="F:ATP binding"/>
    <property type="evidence" value="ECO:0007669"/>
    <property type="project" value="UniProtKB-KW"/>
</dbReference>
<organism evidence="12 13">
    <name type="scientific">Oribacterium sinus</name>
    <dbReference type="NCBI Taxonomy" id="237576"/>
    <lineage>
        <taxon>Bacteria</taxon>
        <taxon>Bacillati</taxon>
        <taxon>Bacillota</taxon>
        <taxon>Clostridia</taxon>
        <taxon>Lachnospirales</taxon>
        <taxon>Lachnospiraceae</taxon>
        <taxon>Oribacterium</taxon>
    </lineage>
</organism>
<evidence type="ECO:0000256" key="10">
    <source>
        <dbReference type="ARBA" id="ARBA00025157"/>
    </source>
</evidence>
<dbReference type="GO" id="GO:0016887">
    <property type="term" value="F:ATP hydrolysis activity"/>
    <property type="evidence" value="ECO:0007669"/>
    <property type="project" value="InterPro"/>
</dbReference>
<comment type="subcellular location">
    <subcellularLocation>
        <location evidence="1">Cell membrane</location>
        <topology evidence="1">Peripheral membrane protein</topology>
    </subcellularLocation>
</comment>
<evidence type="ECO:0000256" key="6">
    <source>
        <dbReference type="ARBA" id="ARBA00022741"/>
    </source>
</evidence>
<dbReference type="SMART" id="SM00382">
    <property type="entry name" value="AAA"/>
    <property type="match status" value="2"/>
</dbReference>